<comment type="caution">
    <text evidence="1">The sequence shown here is derived from an EMBL/GenBank/DDBJ whole genome shotgun (WGS) entry which is preliminary data.</text>
</comment>
<dbReference type="AlphaFoldDB" id="A0A9K3NR90"/>
<dbReference type="EMBL" id="MNCJ02000319">
    <property type="protein sequence ID" value="KAF5808985.1"/>
    <property type="molecule type" value="Genomic_DNA"/>
</dbReference>
<accession>A0A9K3NR90</accession>
<organism evidence="1 2">
    <name type="scientific">Helianthus annuus</name>
    <name type="common">Common sunflower</name>
    <dbReference type="NCBI Taxonomy" id="4232"/>
    <lineage>
        <taxon>Eukaryota</taxon>
        <taxon>Viridiplantae</taxon>
        <taxon>Streptophyta</taxon>
        <taxon>Embryophyta</taxon>
        <taxon>Tracheophyta</taxon>
        <taxon>Spermatophyta</taxon>
        <taxon>Magnoliopsida</taxon>
        <taxon>eudicotyledons</taxon>
        <taxon>Gunneridae</taxon>
        <taxon>Pentapetalae</taxon>
        <taxon>asterids</taxon>
        <taxon>campanulids</taxon>
        <taxon>Asterales</taxon>
        <taxon>Asteraceae</taxon>
        <taxon>Asteroideae</taxon>
        <taxon>Heliantheae alliance</taxon>
        <taxon>Heliantheae</taxon>
        <taxon>Helianthus</taxon>
    </lineage>
</organism>
<name>A0A9K3NR90_HELAN</name>
<keyword evidence="2" id="KW-1185">Reference proteome</keyword>
<protein>
    <submittedName>
        <fullName evidence="1">Uncharacterized protein</fullName>
    </submittedName>
</protein>
<reference evidence="1" key="2">
    <citation type="submission" date="2020-06" db="EMBL/GenBank/DDBJ databases">
        <title>Helianthus annuus Genome sequencing and assembly Release 2.</title>
        <authorList>
            <person name="Gouzy J."/>
            <person name="Langlade N."/>
            <person name="Munos S."/>
        </authorList>
    </citation>
    <scope>NUCLEOTIDE SEQUENCE</scope>
    <source>
        <tissue evidence="1">Leaves</tissue>
    </source>
</reference>
<evidence type="ECO:0000313" key="1">
    <source>
        <dbReference type="EMBL" id="KAF5808985.1"/>
    </source>
</evidence>
<sequence length="54" mass="6442">MDIAWETIGNSIDYGILAMHHMETWKGITEDRWCWVPTEPKKIKTRLTFLDHIL</sequence>
<reference evidence="1" key="1">
    <citation type="journal article" date="2017" name="Nature">
        <title>The sunflower genome provides insights into oil metabolism, flowering and Asterid evolution.</title>
        <authorList>
            <person name="Badouin H."/>
            <person name="Gouzy J."/>
            <person name="Grassa C.J."/>
            <person name="Murat F."/>
            <person name="Staton S.E."/>
            <person name="Cottret L."/>
            <person name="Lelandais-Briere C."/>
            <person name="Owens G.L."/>
            <person name="Carrere S."/>
            <person name="Mayjonade B."/>
            <person name="Legrand L."/>
            <person name="Gill N."/>
            <person name="Kane N.C."/>
            <person name="Bowers J.E."/>
            <person name="Hubner S."/>
            <person name="Bellec A."/>
            <person name="Berard A."/>
            <person name="Berges H."/>
            <person name="Blanchet N."/>
            <person name="Boniface M.C."/>
            <person name="Brunel D."/>
            <person name="Catrice O."/>
            <person name="Chaidir N."/>
            <person name="Claudel C."/>
            <person name="Donnadieu C."/>
            <person name="Faraut T."/>
            <person name="Fievet G."/>
            <person name="Helmstetter N."/>
            <person name="King M."/>
            <person name="Knapp S.J."/>
            <person name="Lai Z."/>
            <person name="Le Paslier M.C."/>
            <person name="Lippi Y."/>
            <person name="Lorenzon L."/>
            <person name="Mandel J.R."/>
            <person name="Marage G."/>
            <person name="Marchand G."/>
            <person name="Marquand E."/>
            <person name="Bret-Mestries E."/>
            <person name="Morien E."/>
            <person name="Nambeesan S."/>
            <person name="Nguyen T."/>
            <person name="Pegot-Espagnet P."/>
            <person name="Pouilly N."/>
            <person name="Raftis F."/>
            <person name="Sallet E."/>
            <person name="Schiex T."/>
            <person name="Thomas J."/>
            <person name="Vandecasteele C."/>
            <person name="Vares D."/>
            <person name="Vear F."/>
            <person name="Vautrin S."/>
            <person name="Crespi M."/>
            <person name="Mangin B."/>
            <person name="Burke J.M."/>
            <person name="Salse J."/>
            <person name="Munos S."/>
            <person name="Vincourt P."/>
            <person name="Rieseberg L.H."/>
            <person name="Langlade N.B."/>
        </authorList>
    </citation>
    <scope>NUCLEOTIDE SEQUENCE</scope>
    <source>
        <tissue evidence="1">Leaves</tissue>
    </source>
</reference>
<proteinExistence type="predicted"/>
<dbReference type="Gramene" id="mRNA:HanXRQr2_Chr04g0151801">
    <property type="protein sequence ID" value="CDS:HanXRQr2_Chr04g0151801.1"/>
    <property type="gene ID" value="HanXRQr2_Chr04g0151801"/>
</dbReference>
<gene>
    <name evidence="1" type="ORF">HanXRQr2_Chr04g0151801</name>
</gene>
<evidence type="ECO:0000313" key="2">
    <source>
        <dbReference type="Proteomes" id="UP000215914"/>
    </source>
</evidence>
<dbReference type="Proteomes" id="UP000215914">
    <property type="component" value="Unassembled WGS sequence"/>
</dbReference>